<evidence type="ECO:0000256" key="5">
    <source>
        <dbReference type="SAM" id="Phobius"/>
    </source>
</evidence>
<protein>
    <submittedName>
        <fullName evidence="6">Carboxypeptidase regulatory-like domain-containing protein</fullName>
    </submittedName>
</protein>
<reference evidence="6 7" key="1">
    <citation type="submission" date="2024-08" db="EMBL/GenBank/DDBJ databases">
        <title>Genome mining of Saccharopolyspora cebuensis PGLac3 from Nigerian medicinal plant.</title>
        <authorList>
            <person name="Ezeobiora C.E."/>
            <person name="Igbokwe N.H."/>
            <person name="Amin D.H."/>
            <person name="Mendie U.E."/>
        </authorList>
    </citation>
    <scope>NUCLEOTIDE SEQUENCE [LARGE SCALE GENOMIC DNA]</scope>
    <source>
        <strain evidence="6 7">PGLac3</strain>
    </source>
</reference>
<keyword evidence="7" id="KW-1185">Reference proteome</keyword>
<proteinExistence type="predicted"/>
<comment type="caution">
    <text evidence="6">The sequence shown here is derived from an EMBL/GenBank/DDBJ whole genome shotgun (WGS) entry which is preliminary data.</text>
</comment>
<dbReference type="Proteomes" id="UP001564626">
    <property type="component" value="Unassembled WGS sequence"/>
</dbReference>
<sequence length="442" mass="46462">MSEDQPKSLIRTLASTLWFPVFFIVGFMVFYLLPMHSPAPHDMPVAVVGQGAAQQLAGSFEQAMPGAVDVSAVPDEQAARESVLDREAIAAYDPADGDLFYAKANGAAMMQVLQQTFAPVASASGDQLQMIDLAPNAPGDTMGTALLYCLLAMNISPYIAVMMLLRAPLNLRQKLSSLVGIGALAAVVCYSVARVLEVVPNQPVLMLVGFLLTQAVAWVTFGLVPIFKQFIPGVAMGLFVLLSMPSSGGAIPKELVPPFFQALHPLLPLGQTVDAMRGVMYFDGAGVAPGVLGLCAWLVVGVGLVAFNEFRARRGGEAEDAEAGGYEHEDEGDAVVDPLLAAPKPVHHRTLAGVVRDASGEPVPGAIITVTDTSGMQLARIVAARDGGYEVQDLPGEHVTVVVSAPGMRPAVDRVHLHAGRTQDHDFALAAEAASRAVPAAR</sequence>
<dbReference type="PANTHER" id="PTHR43077:SF10">
    <property type="entry name" value="TRANSPORT PERMEASE PROTEIN"/>
    <property type="match status" value="1"/>
</dbReference>
<dbReference type="RefSeq" id="WP_369774604.1">
    <property type="nucleotide sequence ID" value="NZ_JBGEHV010000007.1"/>
</dbReference>
<evidence type="ECO:0000256" key="2">
    <source>
        <dbReference type="ARBA" id="ARBA00022692"/>
    </source>
</evidence>
<feature type="transmembrane region" description="Helical" evidence="5">
    <location>
        <begin position="286"/>
        <end position="307"/>
    </location>
</feature>
<dbReference type="SUPFAM" id="SSF49464">
    <property type="entry name" value="Carboxypeptidase regulatory domain-like"/>
    <property type="match status" value="1"/>
</dbReference>
<feature type="transmembrane region" description="Helical" evidence="5">
    <location>
        <begin position="145"/>
        <end position="165"/>
    </location>
</feature>
<dbReference type="EMBL" id="JBGEHV010000007">
    <property type="protein sequence ID" value="MEY8038943.1"/>
    <property type="molecule type" value="Genomic_DNA"/>
</dbReference>
<organism evidence="6 7">
    <name type="scientific">Saccharopolyspora cebuensis</name>
    <dbReference type="NCBI Taxonomy" id="418759"/>
    <lineage>
        <taxon>Bacteria</taxon>
        <taxon>Bacillati</taxon>
        <taxon>Actinomycetota</taxon>
        <taxon>Actinomycetes</taxon>
        <taxon>Pseudonocardiales</taxon>
        <taxon>Pseudonocardiaceae</taxon>
        <taxon>Saccharopolyspora</taxon>
    </lineage>
</organism>
<evidence type="ECO:0000256" key="1">
    <source>
        <dbReference type="ARBA" id="ARBA00004141"/>
    </source>
</evidence>
<feature type="transmembrane region" description="Helical" evidence="5">
    <location>
        <begin position="177"/>
        <end position="196"/>
    </location>
</feature>
<gene>
    <name evidence="6" type="ORF">AB8O55_06010</name>
</gene>
<evidence type="ECO:0000313" key="6">
    <source>
        <dbReference type="EMBL" id="MEY8038943.1"/>
    </source>
</evidence>
<keyword evidence="3 5" id="KW-1133">Transmembrane helix</keyword>
<accession>A0ABV4CEI3</accession>
<dbReference type="InterPro" id="IPR051328">
    <property type="entry name" value="T7SS_ABC-Transporter"/>
</dbReference>
<dbReference type="Pfam" id="PF13620">
    <property type="entry name" value="CarboxypepD_reg"/>
    <property type="match status" value="1"/>
</dbReference>
<name>A0ABV4CEI3_9PSEU</name>
<keyword evidence="2 5" id="KW-0812">Transmembrane</keyword>
<feature type="transmembrane region" description="Helical" evidence="5">
    <location>
        <begin position="202"/>
        <end position="223"/>
    </location>
</feature>
<evidence type="ECO:0000256" key="3">
    <source>
        <dbReference type="ARBA" id="ARBA00022989"/>
    </source>
</evidence>
<evidence type="ECO:0000313" key="7">
    <source>
        <dbReference type="Proteomes" id="UP001564626"/>
    </source>
</evidence>
<feature type="transmembrane region" description="Helical" evidence="5">
    <location>
        <begin position="230"/>
        <end position="251"/>
    </location>
</feature>
<feature type="transmembrane region" description="Helical" evidence="5">
    <location>
        <begin position="12"/>
        <end position="33"/>
    </location>
</feature>
<comment type="subcellular location">
    <subcellularLocation>
        <location evidence="1">Membrane</location>
        <topology evidence="1">Multi-pass membrane protein</topology>
    </subcellularLocation>
</comment>
<evidence type="ECO:0000256" key="4">
    <source>
        <dbReference type="ARBA" id="ARBA00023136"/>
    </source>
</evidence>
<dbReference type="PANTHER" id="PTHR43077">
    <property type="entry name" value="TRANSPORT PERMEASE YVFS-RELATED"/>
    <property type="match status" value="1"/>
</dbReference>
<dbReference type="Gene3D" id="2.60.40.1120">
    <property type="entry name" value="Carboxypeptidase-like, regulatory domain"/>
    <property type="match status" value="1"/>
</dbReference>
<keyword evidence="4 5" id="KW-0472">Membrane</keyword>
<dbReference type="InterPro" id="IPR008969">
    <property type="entry name" value="CarboxyPept-like_regulatory"/>
</dbReference>